<feature type="transmembrane region" description="Helical" evidence="1">
    <location>
        <begin position="81"/>
        <end position="99"/>
    </location>
</feature>
<name>A0A3A4ZAA8_UNCKA</name>
<accession>A0A3A4ZAA8</accession>
<evidence type="ECO:0000313" key="2">
    <source>
        <dbReference type="EMBL" id="RJR26275.1"/>
    </source>
</evidence>
<evidence type="ECO:0000256" key="1">
    <source>
        <dbReference type="SAM" id="Phobius"/>
    </source>
</evidence>
<evidence type="ECO:0000313" key="3">
    <source>
        <dbReference type="Proteomes" id="UP000265540"/>
    </source>
</evidence>
<dbReference type="EMBL" id="QZJF01000024">
    <property type="protein sequence ID" value="RJR26275.1"/>
    <property type="molecule type" value="Genomic_DNA"/>
</dbReference>
<dbReference type="AlphaFoldDB" id="A0A3A4ZAA8"/>
<sequence length="105" mass="12405">MKQWLKITLNFWRIGEIEKEIFQVKQEMFNLPEKLKRSVVQSVLDGLVEKAKKPLLHRLDLLTTERDFLISKREAFLPKTIWNLVVPIIVSIVTAYLMISLNLKQ</sequence>
<protein>
    <submittedName>
        <fullName evidence="2">Uncharacterized protein</fullName>
    </submittedName>
</protein>
<proteinExistence type="predicted"/>
<organism evidence="2 3">
    <name type="scientific">candidate division WWE3 bacterium</name>
    <dbReference type="NCBI Taxonomy" id="2053526"/>
    <lineage>
        <taxon>Bacteria</taxon>
        <taxon>Katanobacteria</taxon>
    </lineage>
</organism>
<keyword evidence="1" id="KW-0472">Membrane</keyword>
<reference evidence="2 3" key="1">
    <citation type="journal article" date="2017" name="ISME J.">
        <title>Energy and carbon metabolisms in a deep terrestrial subsurface fluid microbial community.</title>
        <authorList>
            <person name="Momper L."/>
            <person name="Jungbluth S.P."/>
            <person name="Lee M.D."/>
            <person name="Amend J.P."/>
        </authorList>
    </citation>
    <scope>NUCLEOTIDE SEQUENCE [LARGE SCALE GENOMIC DNA]</scope>
    <source>
        <strain evidence="2">SURF_46</strain>
    </source>
</reference>
<dbReference type="Proteomes" id="UP000265540">
    <property type="component" value="Unassembled WGS sequence"/>
</dbReference>
<keyword evidence="1" id="KW-1133">Transmembrane helix</keyword>
<gene>
    <name evidence="2" type="ORF">C4561_05670</name>
</gene>
<keyword evidence="1" id="KW-0812">Transmembrane</keyword>
<comment type="caution">
    <text evidence="2">The sequence shown here is derived from an EMBL/GenBank/DDBJ whole genome shotgun (WGS) entry which is preliminary data.</text>
</comment>